<dbReference type="Gene3D" id="3.30.50.10">
    <property type="entry name" value="Erythroid Transcription Factor GATA-1, subunit A"/>
    <property type="match status" value="1"/>
</dbReference>
<accession>A0A7S0PMI1</accession>
<evidence type="ECO:0000256" key="2">
    <source>
        <dbReference type="ARBA" id="ARBA00022723"/>
    </source>
</evidence>
<protein>
    <recommendedName>
        <fullName evidence="9">GATA-type domain-containing protein</fullName>
    </recommendedName>
</protein>
<feature type="region of interest" description="Disordered" evidence="8">
    <location>
        <begin position="484"/>
        <end position="529"/>
    </location>
</feature>
<evidence type="ECO:0000256" key="7">
    <source>
        <dbReference type="PROSITE-ProRule" id="PRU00094"/>
    </source>
</evidence>
<dbReference type="PANTHER" id="PTHR22597">
    <property type="entry name" value="POLYCOMB GROUP PROTEIN"/>
    <property type="match status" value="1"/>
</dbReference>
<keyword evidence="5" id="KW-0805">Transcription regulation</keyword>
<dbReference type="AlphaFoldDB" id="A0A7S0PMI1"/>
<dbReference type="InterPro" id="IPR019135">
    <property type="entry name" value="Polycomb_protein_VEFS-Box"/>
</dbReference>
<dbReference type="SMART" id="SM00401">
    <property type="entry name" value="ZnF_GATA"/>
    <property type="match status" value="1"/>
</dbReference>
<dbReference type="InterPro" id="IPR000679">
    <property type="entry name" value="Znf_GATA"/>
</dbReference>
<dbReference type="Pfam" id="PF09733">
    <property type="entry name" value="VEFS-Box"/>
    <property type="match status" value="1"/>
</dbReference>
<sequence>MDILALAALAPPRRKTVDFYGTRALDRSMPTSTSTRAEDVDVADVARADLGLERFPSSTTARGKDVADDGGDDVLMDVLRANCPEARGAGRGGVAMKRGSRSNARSRFVDFATYDDALRRREGEFRSRARTAVMRWWVTSACKPPRVRREREELRMEFLELERARNASTAPTTKRKTKSTNLTAAAAMTTTMTTREHEKSMLPSSASGVACVKSSKGRLEPARQRPYYHSRTFVAMDAAPREDSDDEDPIPRELAEDEALLNEFVDYSREEIDFMLAWNAVSRRYRALRDDDVPGLLKAFVRAHIERLRSSQRFHHMFLTAATAMFEHGVVHRQGIVDALKFVRDGKNVAMFEPPTPRPPTQPIDAFSASLAWRDIERDDTSVRTKRAPVVRYPTTVKPKTSVAAVPGRGGEPTQRATTRATARDAKKPRNLQKKQGTSKKLQIARKGPCGFCHATHTPQWRKGPRHASVLCNSCGMRWSRSLVGKRPHRAPPPAAASPVTPSTDDEHWHRTNPFDGAADPPKYVFITD</sequence>
<dbReference type="Pfam" id="PF00320">
    <property type="entry name" value="GATA"/>
    <property type="match status" value="1"/>
</dbReference>
<dbReference type="SUPFAM" id="SSF57716">
    <property type="entry name" value="Glucocorticoid receptor-like (DNA-binding domain)"/>
    <property type="match status" value="1"/>
</dbReference>
<dbReference type="InterPro" id="IPR013088">
    <property type="entry name" value="Znf_NHR/GATA"/>
</dbReference>
<dbReference type="GO" id="GO:0043565">
    <property type="term" value="F:sequence-specific DNA binding"/>
    <property type="evidence" value="ECO:0007669"/>
    <property type="project" value="InterPro"/>
</dbReference>
<evidence type="ECO:0000313" key="10">
    <source>
        <dbReference type="EMBL" id="CAD8584372.1"/>
    </source>
</evidence>
<evidence type="ECO:0000256" key="8">
    <source>
        <dbReference type="SAM" id="MobiDB-lite"/>
    </source>
</evidence>
<dbReference type="PROSITE" id="PS50114">
    <property type="entry name" value="GATA_ZN_FINGER_2"/>
    <property type="match status" value="1"/>
</dbReference>
<dbReference type="GO" id="GO:0008270">
    <property type="term" value="F:zinc ion binding"/>
    <property type="evidence" value="ECO:0007669"/>
    <property type="project" value="UniProtKB-KW"/>
</dbReference>
<comment type="similarity">
    <text evidence="1">Belongs to the VEFS (VRN2-EMF2-FIS2-SU(Z)12) family.</text>
</comment>
<gene>
    <name evidence="10" type="ORF">OMED0929_LOCUS4879</name>
</gene>
<reference evidence="10" key="1">
    <citation type="submission" date="2021-01" db="EMBL/GenBank/DDBJ databases">
        <authorList>
            <person name="Corre E."/>
            <person name="Pelletier E."/>
            <person name="Niang G."/>
            <person name="Scheremetjew M."/>
            <person name="Finn R."/>
            <person name="Kale V."/>
            <person name="Holt S."/>
            <person name="Cochrane G."/>
            <person name="Meng A."/>
            <person name="Brown T."/>
            <person name="Cohen L."/>
        </authorList>
    </citation>
    <scope>NUCLEOTIDE SEQUENCE</scope>
    <source>
        <strain evidence="10">Clade-D-RCC2572</strain>
    </source>
</reference>
<feature type="region of interest" description="Disordered" evidence="8">
    <location>
        <begin position="402"/>
        <end position="440"/>
    </location>
</feature>
<dbReference type="GO" id="GO:0031490">
    <property type="term" value="F:chromatin DNA binding"/>
    <property type="evidence" value="ECO:0007669"/>
    <property type="project" value="TreeGrafter"/>
</dbReference>
<keyword evidence="3 7" id="KW-0863">Zinc-finger</keyword>
<evidence type="ECO:0000256" key="3">
    <source>
        <dbReference type="ARBA" id="ARBA00022771"/>
    </source>
</evidence>
<proteinExistence type="inferred from homology"/>
<evidence type="ECO:0000259" key="9">
    <source>
        <dbReference type="PROSITE" id="PS50114"/>
    </source>
</evidence>
<name>A0A7S0PMI1_9CHLO</name>
<evidence type="ECO:0000256" key="1">
    <source>
        <dbReference type="ARBA" id="ARBA00007416"/>
    </source>
</evidence>
<dbReference type="EMBL" id="HBEW01005790">
    <property type="protein sequence ID" value="CAD8584372.1"/>
    <property type="molecule type" value="Transcribed_RNA"/>
</dbReference>
<keyword evidence="6" id="KW-0804">Transcription</keyword>
<organism evidence="10">
    <name type="scientific">Ostreococcus mediterraneus</name>
    <dbReference type="NCBI Taxonomy" id="1486918"/>
    <lineage>
        <taxon>Eukaryota</taxon>
        <taxon>Viridiplantae</taxon>
        <taxon>Chlorophyta</taxon>
        <taxon>Mamiellophyceae</taxon>
        <taxon>Mamiellales</taxon>
        <taxon>Bathycoccaceae</taxon>
        <taxon>Ostreococcus</taxon>
    </lineage>
</organism>
<dbReference type="GO" id="GO:0005634">
    <property type="term" value="C:nucleus"/>
    <property type="evidence" value="ECO:0007669"/>
    <property type="project" value="TreeGrafter"/>
</dbReference>
<dbReference type="PANTHER" id="PTHR22597:SF0">
    <property type="entry name" value="POLYCOMB PROTEIN SUZ12"/>
    <property type="match status" value="1"/>
</dbReference>
<keyword evidence="2" id="KW-0479">Metal-binding</keyword>
<feature type="domain" description="GATA-type" evidence="9">
    <location>
        <begin position="450"/>
        <end position="477"/>
    </location>
</feature>
<evidence type="ECO:0000256" key="5">
    <source>
        <dbReference type="ARBA" id="ARBA00023015"/>
    </source>
</evidence>
<keyword evidence="4" id="KW-0862">Zinc</keyword>
<dbReference type="CDD" id="cd21553">
    <property type="entry name" value="VEFS-box_EMF2-like"/>
    <property type="match status" value="1"/>
</dbReference>
<dbReference type="GO" id="GO:0006355">
    <property type="term" value="P:regulation of DNA-templated transcription"/>
    <property type="evidence" value="ECO:0007669"/>
    <property type="project" value="InterPro"/>
</dbReference>
<evidence type="ECO:0000256" key="6">
    <source>
        <dbReference type="ARBA" id="ARBA00023163"/>
    </source>
</evidence>
<dbReference type="CDD" id="cd00202">
    <property type="entry name" value="ZnF_GATA"/>
    <property type="match status" value="1"/>
</dbReference>
<evidence type="ECO:0000256" key="4">
    <source>
        <dbReference type="ARBA" id="ARBA00022833"/>
    </source>
</evidence>